<reference evidence="2" key="1">
    <citation type="submission" date="2018-01" db="EMBL/GenBank/DDBJ databases">
        <authorList>
            <person name="Mao J.F."/>
        </authorList>
    </citation>
    <scope>NUCLEOTIDE SEQUENCE</scope>
    <source>
        <strain evidence="2">Huo1</strain>
        <tissue evidence="2">Leaf</tissue>
    </source>
</reference>
<name>A0A8X8ZWL9_SALSN</name>
<gene>
    <name evidence="2" type="ORF">SASPL_120823</name>
</gene>
<reference evidence="2" key="2">
    <citation type="submission" date="2020-08" db="EMBL/GenBank/DDBJ databases">
        <title>Plant Genome Project.</title>
        <authorList>
            <person name="Zhang R.-G."/>
        </authorList>
    </citation>
    <scope>NUCLEOTIDE SEQUENCE</scope>
    <source>
        <strain evidence="2">Huo1</strain>
        <tissue evidence="2">Leaf</tissue>
    </source>
</reference>
<dbReference type="EMBL" id="PNBA02000007">
    <property type="protein sequence ID" value="KAG6418619.1"/>
    <property type="molecule type" value="Genomic_DNA"/>
</dbReference>
<dbReference type="Proteomes" id="UP000298416">
    <property type="component" value="Unassembled WGS sequence"/>
</dbReference>
<evidence type="ECO:0000313" key="3">
    <source>
        <dbReference type="Proteomes" id="UP000298416"/>
    </source>
</evidence>
<protein>
    <submittedName>
        <fullName evidence="2">Uncharacterized protein</fullName>
    </submittedName>
</protein>
<organism evidence="2">
    <name type="scientific">Salvia splendens</name>
    <name type="common">Scarlet sage</name>
    <dbReference type="NCBI Taxonomy" id="180675"/>
    <lineage>
        <taxon>Eukaryota</taxon>
        <taxon>Viridiplantae</taxon>
        <taxon>Streptophyta</taxon>
        <taxon>Embryophyta</taxon>
        <taxon>Tracheophyta</taxon>
        <taxon>Spermatophyta</taxon>
        <taxon>Magnoliopsida</taxon>
        <taxon>eudicotyledons</taxon>
        <taxon>Gunneridae</taxon>
        <taxon>Pentapetalae</taxon>
        <taxon>asterids</taxon>
        <taxon>lamiids</taxon>
        <taxon>Lamiales</taxon>
        <taxon>Lamiaceae</taxon>
        <taxon>Nepetoideae</taxon>
        <taxon>Mentheae</taxon>
        <taxon>Salviinae</taxon>
        <taxon>Salvia</taxon>
        <taxon>Salvia subgen. Calosphace</taxon>
        <taxon>core Calosphace</taxon>
    </lineage>
</organism>
<keyword evidence="3" id="KW-1185">Reference proteome</keyword>
<feature type="region of interest" description="Disordered" evidence="1">
    <location>
        <begin position="35"/>
        <end position="62"/>
    </location>
</feature>
<accession>A0A8X8ZWL9</accession>
<sequence length="168" mass="17952">MNRDGVRNKVMRASTISTWIVMHCRLVQRDQRGAYPLNKGSRSRSTSPASGEGLATWPAAPGAVEDDDVVEAHDLEGDEDALFGLGEVAEDELDCDCECGGALRLCGVDEAEEVAAVVAIGAGEDADEEGEGWRRSLDFGGGVGGVFDAGNDEKHEDYDRRYGECVVD</sequence>
<proteinExistence type="predicted"/>
<evidence type="ECO:0000256" key="1">
    <source>
        <dbReference type="SAM" id="MobiDB-lite"/>
    </source>
</evidence>
<comment type="caution">
    <text evidence="2">The sequence shown here is derived from an EMBL/GenBank/DDBJ whole genome shotgun (WGS) entry which is preliminary data.</text>
</comment>
<dbReference type="AlphaFoldDB" id="A0A8X8ZWL9"/>
<evidence type="ECO:0000313" key="2">
    <source>
        <dbReference type="EMBL" id="KAG6418619.1"/>
    </source>
</evidence>